<dbReference type="InterPro" id="IPR001497">
    <property type="entry name" value="MethylDNA_cys_MeTrfase_AS"/>
</dbReference>
<dbReference type="InterPro" id="IPR008332">
    <property type="entry name" value="MethylG_MeTrfase_N"/>
</dbReference>
<feature type="domain" description="Methylated-DNA-[protein]-cysteine S-methyltransferase DNA binding" evidence="9">
    <location>
        <begin position="78"/>
        <end position="157"/>
    </location>
</feature>
<comment type="catalytic activity">
    <reaction evidence="7 8">
        <text>a 6-O-methyl-2'-deoxyguanosine in DNA + L-cysteinyl-[protein] = S-methyl-L-cysteinyl-[protein] + a 2'-deoxyguanosine in DNA</text>
        <dbReference type="Rhea" id="RHEA:24000"/>
        <dbReference type="Rhea" id="RHEA-COMP:10131"/>
        <dbReference type="Rhea" id="RHEA-COMP:10132"/>
        <dbReference type="Rhea" id="RHEA-COMP:11367"/>
        <dbReference type="Rhea" id="RHEA-COMP:11368"/>
        <dbReference type="ChEBI" id="CHEBI:29950"/>
        <dbReference type="ChEBI" id="CHEBI:82612"/>
        <dbReference type="ChEBI" id="CHEBI:85445"/>
        <dbReference type="ChEBI" id="CHEBI:85448"/>
        <dbReference type="EC" id="2.1.1.63"/>
    </reaction>
</comment>
<evidence type="ECO:0000313" key="11">
    <source>
        <dbReference type="EMBL" id="MCX2979039.1"/>
    </source>
</evidence>
<evidence type="ECO:0000259" key="10">
    <source>
        <dbReference type="Pfam" id="PF02870"/>
    </source>
</evidence>
<feature type="domain" description="Methylguanine DNA methyltransferase ribonuclease-like" evidence="10">
    <location>
        <begin position="7"/>
        <end position="73"/>
    </location>
</feature>
<dbReference type="InterPro" id="IPR036631">
    <property type="entry name" value="MGMT_N_sf"/>
</dbReference>
<protein>
    <recommendedName>
        <fullName evidence="8">Methylated-DNA--protein-cysteine methyltransferase</fullName>
        <ecNumber evidence="8">2.1.1.63</ecNumber>
    </recommendedName>
    <alternativeName>
        <fullName evidence="8">6-O-methylguanine-DNA methyltransferase</fullName>
        <shortName evidence="8">MGMT</shortName>
    </alternativeName>
    <alternativeName>
        <fullName evidence="8">O-6-methylguanine-DNA-alkyltransferase</fullName>
    </alternativeName>
</protein>
<dbReference type="InterPro" id="IPR014048">
    <property type="entry name" value="MethylDNA_cys_MeTrfase_DNA-bd"/>
</dbReference>
<dbReference type="RefSeq" id="WP_279250823.1">
    <property type="nucleotide sequence ID" value="NZ_SHNO01000002.1"/>
</dbReference>
<comment type="caution">
    <text evidence="11">The sequence shown here is derived from an EMBL/GenBank/DDBJ whole genome shotgun (WGS) entry which is preliminary data.</text>
</comment>
<dbReference type="PANTHER" id="PTHR10815:SF5">
    <property type="entry name" value="METHYLATED-DNA--PROTEIN-CYSTEINE METHYLTRANSFERASE"/>
    <property type="match status" value="1"/>
</dbReference>
<keyword evidence="6 8" id="KW-0234">DNA repair</keyword>
<dbReference type="HAMAP" id="MF_00772">
    <property type="entry name" value="OGT"/>
    <property type="match status" value="1"/>
</dbReference>
<evidence type="ECO:0000256" key="7">
    <source>
        <dbReference type="ARBA" id="ARBA00049348"/>
    </source>
</evidence>
<name>A0ABT3TAH2_9GAMM</name>
<organism evidence="11 12">
    <name type="scientific">Candidatus Marimicrobium litorale</name>
    <dbReference type="NCBI Taxonomy" id="2518991"/>
    <lineage>
        <taxon>Bacteria</taxon>
        <taxon>Pseudomonadati</taxon>
        <taxon>Pseudomonadota</taxon>
        <taxon>Gammaproteobacteria</taxon>
        <taxon>Cellvibrionales</taxon>
        <taxon>Halieaceae</taxon>
        <taxon>Marimicrobium</taxon>
    </lineage>
</organism>
<dbReference type="NCBIfam" id="TIGR00589">
    <property type="entry name" value="ogt"/>
    <property type="match status" value="1"/>
</dbReference>
<comment type="catalytic activity">
    <reaction evidence="1 8">
        <text>a 4-O-methyl-thymidine in DNA + L-cysteinyl-[protein] = a thymidine in DNA + S-methyl-L-cysteinyl-[protein]</text>
        <dbReference type="Rhea" id="RHEA:53428"/>
        <dbReference type="Rhea" id="RHEA-COMP:10131"/>
        <dbReference type="Rhea" id="RHEA-COMP:10132"/>
        <dbReference type="Rhea" id="RHEA-COMP:13555"/>
        <dbReference type="Rhea" id="RHEA-COMP:13556"/>
        <dbReference type="ChEBI" id="CHEBI:29950"/>
        <dbReference type="ChEBI" id="CHEBI:82612"/>
        <dbReference type="ChEBI" id="CHEBI:137386"/>
        <dbReference type="ChEBI" id="CHEBI:137387"/>
        <dbReference type="EC" id="2.1.1.63"/>
    </reaction>
</comment>
<keyword evidence="12" id="KW-1185">Reference proteome</keyword>
<dbReference type="Gene3D" id="3.30.160.70">
    <property type="entry name" value="Methylated DNA-protein cysteine methyltransferase domain"/>
    <property type="match status" value="1"/>
</dbReference>
<proteinExistence type="inferred from homology"/>
<sequence length="158" mass="17070">MNTRHLTTPVGELRLIASGTQLLRIEFESQHQRASGTGTGTGTDTSSELLQHCATQLTEYFAAQRALFSLDLATTGTAFQRSVWQSLQRIPYGETRSYRDIARDIGKPTAIRAVGAACRRNPLPIVVPCHRVVGSDGSLTGFVGGLEAKTLLLALENS</sequence>
<reference evidence="11" key="1">
    <citation type="submission" date="2019-02" db="EMBL/GenBank/DDBJ databases">
        <authorList>
            <person name="Li S.-H."/>
        </authorList>
    </citation>
    <scope>NUCLEOTIDE SEQUENCE</scope>
    <source>
        <strain evidence="11">IMCC11814</strain>
    </source>
</reference>
<comment type="function">
    <text evidence="8">Involved in the cellular defense against the biological effects of O6-methylguanine (O6-MeG) and O4-methylthymine (O4-MeT) in DNA. Repairs the methylated nucleobase in DNA by stoichiometrically transferring the methyl group to a cysteine residue in the enzyme. This is a suicide reaction: the enzyme is irreversibly inactivated.</text>
</comment>
<evidence type="ECO:0000256" key="4">
    <source>
        <dbReference type="ARBA" id="ARBA00022679"/>
    </source>
</evidence>
<evidence type="ECO:0000256" key="1">
    <source>
        <dbReference type="ARBA" id="ARBA00001286"/>
    </source>
</evidence>
<dbReference type="Pfam" id="PF02870">
    <property type="entry name" value="Methyltransf_1N"/>
    <property type="match status" value="1"/>
</dbReference>
<dbReference type="PANTHER" id="PTHR10815">
    <property type="entry name" value="METHYLATED-DNA--PROTEIN-CYSTEINE METHYLTRANSFERASE"/>
    <property type="match status" value="1"/>
</dbReference>
<keyword evidence="2 8" id="KW-0963">Cytoplasm</keyword>
<evidence type="ECO:0000259" key="9">
    <source>
        <dbReference type="Pfam" id="PF01035"/>
    </source>
</evidence>
<evidence type="ECO:0000313" key="12">
    <source>
        <dbReference type="Proteomes" id="UP001143304"/>
    </source>
</evidence>
<evidence type="ECO:0000256" key="8">
    <source>
        <dbReference type="HAMAP-Rule" id="MF_00772"/>
    </source>
</evidence>
<evidence type="ECO:0000256" key="3">
    <source>
        <dbReference type="ARBA" id="ARBA00022603"/>
    </source>
</evidence>
<evidence type="ECO:0000256" key="6">
    <source>
        <dbReference type="ARBA" id="ARBA00023204"/>
    </source>
</evidence>
<dbReference type="Pfam" id="PF01035">
    <property type="entry name" value="DNA_binding_1"/>
    <property type="match status" value="1"/>
</dbReference>
<dbReference type="GO" id="GO:0032259">
    <property type="term" value="P:methylation"/>
    <property type="evidence" value="ECO:0007669"/>
    <property type="project" value="UniProtKB-KW"/>
</dbReference>
<keyword evidence="4 8" id="KW-0808">Transferase</keyword>
<dbReference type="EC" id="2.1.1.63" evidence="8"/>
<accession>A0ABT3TAH2</accession>
<comment type="similarity">
    <text evidence="8">Belongs to the MGMT family.</text>
</comment>
<dbReference type="InterPro" id="IPR036388">
    <property type="entry name" value="WH-like_DNA-bd_sf"/>
</dbReference>
<dbReference type="PROSITE" id="PS00374">
    <property type="entry name" value="MGMT"/>
    <property type="match status" value="1"/>
</dbReference>
<evidence type="ECO:0000256" key="2">
    <source>
        <dbReference type="ARBA" id="ARBA00022490"/>
    </source>
</evidence>
<dbReference type="InterPro" id="IPR023546">
    <property type="entry name" value="MGMT"/>
</dbReference>
<comment type="miscellaneous">
    <text evidence="8">This enzyme catalyzes only one turnover and therefore is not strictly catalytic. According to one definition, an enzyme is a biocatalyst that acts repeatedly and over many reaction cycles.</text>
</comment>
<dbReference type="EMBL" id="SHNO01000002">
    <property type="protein sequence ID" value="MCX2979039.1"/>
    <property type="molecule type" value="Genomic_DNA"/>
</dbReference>
<dbReference type="SUPFAM" id="SSF46767">
    <property type="entry name" value="Methylated DNA-protein cysteine methyltransferase, C-terminal domain"/>
    <property type="match status" value="1"/>
</dbReference>
<dbReference type="SUPFAM" id="SSF53155">
    <property type="entry name" value="Methylated DNA-protein cysteine methyltransferase domain"/>
    <property type="match status" value="1"/>
</dbReference>
<evidence type="ECO:0000256" key="5">
    <source>
        <dbReference type="ARBA" id="ARBA00022763"/>
    </source>
</evidence>
<dbReference type="InterPro" id="IPR036217">
    <property type="entry name" value="MethylDNA_cys_MeTrfase_DNAb"/>
</dbReference>
<gene>
    <name evidence="11" type="ORF">EYC82_16970</name>
</gene>
<keyword evidence="5 8" id="KW-0227">DNA damage</keyword>
<keyword evidence="3 8" id="KW-0489">Methyltransferase</keyword>
<comment type="subcellular location">
    <subcellularLocation>
        <location evidence="8">Cytoplasm</location>
    </subcellularLocation>
</comment>
<feature type="active site" description="Nucleophile; methyl group acceptor" evidence="8">
    <location>
        <position position="129"/>
    </location>
</feature>
<dbReference type="GO" id="GO:0003908">
    <property type="term" value="F:methylated-DNA-[protein]-cysteine S-methyltransferase activity"/>
    <property type="evidence" value="ECO:0007669"/>
    <property type="project" value="UniProtKB-EC"/>
</dbReference>
<dbReference type="CDD" id="cd06445">
    <property type="entry name" value="ATase"/>
    <property type="match status" value="1"/>
</dbReference>
<dbReference type="Gene3D" id="1.10.10.10">
    <property type="entry name" value="Winged helix-like DNA-binding domain superfamily/Winged helix DNA-binding domain"/>
    <property type="match status" value="1"/>
</dbReference>
<dbReference type="Proteomes" id="UP001143304">
    <property type="component" value="Unassembled WGS sequence"/>
</dbReference>